<dbReference type="InterPro" id="IPR013783">
    <property type="entry name" value="Ig-like_fold"/>
</dbReference>
<evidence type="ECO:0000313" key="7">
    <source>
        <dbReference type="Ensembl" id="ENSNMLP00000025246.1"/>
    </source>
</evidence>
<name>A0A8C6TWK2_9GOBI</name>
<dbReference type="InterPro" id="IPR003599">
    <property type="entry name" value="Ig_sub"/>
</dbReference>
<dbReference type="Proteomes" id="UP000694523">
    <property type="component" value="Unplaced"/>
</dbReference>
<dbReference type="Ensembl" id="ENSNMLT00000028230.1">
    <property type="protein sequence ID" value="ENSNMLP00000025246.1"/>
    <property type="gene ID" value="ENSNMLG00000016155.1"/>
</dbReference>
<dbReference type="PANTHER" id="PTHR11860:SF87">
    <property type="entry name" value="CMRF35-LIKE MOLECULE 8"/>
    <property type="match status" value="1"/>
</dbReference>
<comment type="subcellular location">
    <subcellularLocation>
        <location evidence="1">Membrane</location>
    </subcellularLocation>
</comment>
<evidence type="ECO:0000256" key="4">
    <source>
        <dbReference type="SAM" id="MobiDB-lite"/>
    </source>
</evidence>
<sequence>ETKHTIAAWLTVLLSVVFACVVLGKKVYTVTEGENFTAECWFHWSGSKKIFCKNNCKNKKDTLVETERNTGANNRYSIRYEEKTKKMFVSIKKVQMSDAGRYWCRLDRWIKNGYQEFKIKVIKGMFVIILHTATTTTTTATTTTVRPTHSPGLDLDPSPGTGPGSGETSGSSAPLPVDSHASTATGKGVFLLCGNLCVLMKTNKPAL</sequence>
<feature type="transmembrane region" description="Helical" evidence="5">
    <location>
        <begin position="6"/>
        <end position="24"/>
    </location>
</feature>
<evidence type="ECO:0000259" key="6">
    <source>
        <dbReference type="SMART" id="SM00409"/>
    </source>
</evidence>
<proteinExistence type="predicted"/>
<dbReference type="InterPro" id="IPR013106">
    <property type="entry name" value="Ig_V-set"/>
</dbReference>
<dbReference type="InterPro" id="IPR050671">
    <property type="entry name" value="CD300_family_receptors"/>
</dbReference>
<evidence type="ECO:0000256" key="1">
    <source>
        <dbReference type="ARBA" id="ARBA00004370"/>
    </source>
</evidence>
<dbReference type="SMART" id="SM00409">
    <property type="entry name" value="IG"/>
    <property type="match status" value="1"/>
</dbReference>
<dbReference type="GO" id="GO:0004888">
    <property type="term" value="F:transmembrane signaling receptor activity"/>
    <property type="evidence" value="ECO:0007669"/>
    <property type="project" value="TreeGrafter"/>
</dbReference>
<dbReference type="Pfam" id="PF07686">
    <property type="entry name" value="V-set"/>
    <property type="match status" value="1"/>
</dbReference>
<keyword evidence="2 5" id="KW-0812">Transmembrane</keyword>
<keyword evidence="3 5" id="KW-0472">Membrane</keyword>
<dbReference type="GO" id="GO:0005886">
    <property type="term" value="C:plasma membrane"/>
    <property type="evidence" value="ECO:0007669"/>
    <property type="project" value="TreeGrafter"/>
</dbReference>
<protein>
    <recommendedName>
        <fullName evidence="6">Immunoglobulin domain-containing protein</fullName>
    </recommendedName>
</protein>
<organism evidence="7 8">
    <name type="scientific">Neogobius melanostomus</name>
    <name type="common">round goby</name>
    <dbReference type="NCBI Taxonomy" id="47308"/>
    <lineage>
        <taxon>Eukaryota</taxon>
        <taxon>Metazoa</taxon>
        <taxon>Chordata</taxon>
        <taxon>Craniata</taxon>
        <taxon>Vertebrata</taxon>
        <taxon>Euteleostomi</taxon>
        <taxon>Actinopterygii</taxon>
        <taxon>Neopterygii</taxon>
        <taxon>Teleostei</taxon>
        <taxon>Neoteleostei</taxon>
        <taxon>Acanthomorphata</taxon>
        <taxon>Gobiaria</taxon>
        <taxon>Gobiiformes</taxon>
        <taxon>Gobioidei</taxon>
        <taxon>Gobiidae</taxon>
        <taxon>Benthophilinae</taxon>
        <taxon>Neogobiini</taxon>
        <taxon>Neogobius</taxon>
    </lineage>
</organism>
<keyword evidence="8" id="KW-1185">Reference proteome</keyword>
<evidence type="ECO:0000256" key="3">
    <source>
        <dbReference type="ARBA" id="ARBA00023136"/>
    </source>
</evidence>
<feature type="domain" description="Immunoglobulin" evidence="6">
    <location>
        <begin position="25"/>
        <end position="122"/>
    </location>
</feature>
<feature type="region of interest" description="Disordered" evidence="4">
    <location>
        <begin position="139"/>
        <end position="178"/>
    </location>
</feature>
<keyword evidence="5" id="KW-1133">Transmembrane helix</keyword>
<dbReference type="SUPFAM" id="SSF48726">
    <property type="entry name" value="Immunoglobulin"/>
    <property type="match status" value="1"/>
</dbReference>
<dbReference type="PANTHER" id="PTHR11860">
    <property type="entry name" value="POLYMERIC-IMMUNOGLOBULIN RECEPTOR"/>
    <property type="match status" value="1"/>
</dbReference>
<reference evidence="7" key="1">
    <citation type="submission" date="2025-08" db="UniProtKB">
        <authorList>
            <consortium name="Ensembl"/>
        </authorList>
    </citation>
    <scope>IDENTIFICATION</scope>
</reference>
<dbReference type="AlphaFoldDB" id="A0A8C6TWK2"/>
<evidence type="ECO:0000313" key="8">
    <source>
        <dbReference type="Proteomes" id="UP000694523"/>
    </source>
</evidence>
<evidence type="ECO:0000256" key="2">
    <source>
        <dbReference type="ARBA" id="ARBA00022692"/>
    </source>
</evidence>
<evidence type="ECO:0000256" key="5">
    <source>
        <dbReference type="SAM" id="Phobius"/>
    </source>
</evidence>
<dbReference type="Gene3D" id="2.60.40.10">
    <property type="entry name" value="Immunoglobulins"/>
    <property type="match status" value="1"/>
</dbReference>
<dbReference type="InterPro" id="IPR036179">
    <property type="entry name" value="Ig-like_dom_sf"/>
</dbReference>
<accession>A0A8C6TWK2</accession>
<reference evidence="7" key="2">
    <citation type="submission" date="2025-09" db="UniProtKB">
        <authorList>
            <consortium name="Ensembl"/>
        </authorList>
    </citation>
    <scope>IDENTIFICATION</scope>
</reference>